<evidence type="ECO:0000256" key="7">
    <source>
        <dbReference type="SAM" id="Phobius"/>
    </source>
</evidence>
<gene>
    <name evidence="9" type="ORF">ACFQB0_06215</name>
</gene>
<feature type="transmembrane region" description="Helical" evidence="7">
    <location>
        <begin position="59"/>
        <end position="77"/>
    </location>
</feature>
<dbReference type="Proteomes" id="UP001596306">
    <property type="component" value="Unassembled WGS sequence"/>
</dbReference>
<evidence type="ECO:0000256" key="5">
    <source>
        <dbReference type="ARBA" id="ARBA00022989"/>
    </source>
</evidence>
<evidence type="ECO:0000313" key="9">
    <source>
        <dbReference type="EMBL" id="MFC6355698.1"/>
    </source>
</evidence>
<feature type="domain" description="EamA" evidence="8">
    <location>
        <begin position="147"/>
        <end position="281"/>
    </location>
</feature>
<evidence type="ECO:0000256" key="2">
    <source>
        <dbReference type="ARBA" id="ARBA00007362"/>
    </source>
</evidence>
<keyword evidence="3" id="KW-1003">Cell membrane</keyword>
<evidence type="ECO:0000313" key="10">
    <source>
        <dbReference type="Proteomes" id="UP001596306"/>
    </source>
</evidence>
<keyword evidence="10" id="KW-1185">Reference proteome</keyword>
<feature type="transmembrane region" description="Helical" evidence="7">
    <location>
        <begin position="239"/>
        <end position="259"/>
    </location>
</feature>
<evidence type="ECO:0000256" key="3">
    <source>
        <dbReference type="ARBA" id="ARBA00022475"/>
    </source>
</evidence>
<keyword evidence="5 7" id="KW-1133">Transmembrane helix</keyword>
<dbReference type="PANTHER" id="PTHR42920">
    <property type="entry name" value="OS03G0707200 PROTEIN-RELATED"/>
    <property type="match status" value="1"/>
</dbReference>
<protein>
    <submittedName>
        <fullName evidence="9">DMT family transporter</fullName>
    </submittedName>
</protein>
<dbReference type="Pfam" id="PF00892">
    <property type="entry name" value="EamA"/>
    <property type="match status" value="2"/>
</dbReference>
<dbReference type="Gene3D" id="1.10.3730.20">
    <property type="match status" value="1"/>
</dbReference>
<organism evidence="9 10">
    <name type="scientific">Luethyella okanaganae</name>
    <dbReference type="NCBI Taxonomy" id="69372"/>
    <lineage>
        <taxon>Bacteria</taxon>
        <taxon>Bacillati</taxon>
        <taxon>Actinomycetota</taxon>
        <taxon>Actinomycetes</taxon>
        <taxon>Micrococcales</taxon>
        <taxon>Microbacteriaceae</taxon>
        <taxon>Luethyella</taxon>
    </lineage>
</organism>
<dbReference type="InterPro" id="IPR000620">
    <property type="entry name" value="EamA_dom"/>
</dbReference>
<evidence type="ECO:0000256" key="6">
    <source>
        <dbReference type="ARBA" id="ARBA00023136"/>
    </source>
</evidence>
<name>A0ABW1VD69_9MICO</name>
<comment type="similarity">
    <text evidence="2">Belongs to the EamA transporter family.</text>
</comment>
<feature type="transmembrane region" description="Helical" evidence="7">
    <location>
        <begin position="116"/>
        <end position="134"/>
    </location>
</feature>
<reference evidence="10" key="1">
    <citation type="journal article" date="2019" name="Int. J. Syst. Evol. Microbiol.">
        <title>The Global Catalogue of Microorganisms (GCM) 10K type strain sequencing project: providing services to taxonomists for standard genome sequencing and annotation.</title>
        <authorList>
            <consortium name="The Broad Institute Genomics Platform"/>
            <consortium name="The Broad Institute Genome Sequencing Center for Infectious Disease"/>
            <person name="Wu L."/>
            <person name="Ma J."/>
        </authorList>
    </citation>
    <scope>NUCLEOTIDE SEQUENCE [LARGE SCALE GENOMIC DNA]</scope>
    <source>
        <strain evidence="10">CCUG 43304</strain>
    </source>
</reference>
<evidence type="ECO:0000256" key="1">
    <source>
        <dbReference type="ARBA" id="ARBA00004651"/>
    </source>
</evidence>
<proteinExistence type="inferred from homology"/>
<evidence type="ECO:0000259" key="8">
    <source>
        <dbReference type="Pfam" id="PF00892"/>
    </source>
</evidence>
<sequence>MLPLLLASALWGTTGTAAHFLPSEVSPLATGAATMTVGGVLLFIVSVHDATQVLRDRVALRWLIPGALGVFAYPLAFYSSMHLAGVAVGTVVSLGSAPVFAAVIEYAVDRRAIGSRWAVSTALAVAGVVLLGLGGHGTGDGDAAPALGILLGLLAGFSYALYTYASERVIARGHEPHGVMGSLFGFGAVLLLPVLLATGQPLTQSSQSAAITLYLALGPMFVAYLLFGAGLRWVRSSTATTITLLEPLVATMLAVIVVGERLGPPGWIGLALVILGVVLLVLPRRSAEGAVDGLPTAPRL</sequence>
<comment type="caution">
    <text evidence="9">The sequence shown here is derived from an EMBL/GenBank/DDBJ whole genome shotgun (WGS) entry which is preliminary data.</text>
</comment>
<keyword evidence="4 7" id="KW-0812">Transmembrane</keyword>
<keyword evidence="6 7" id="KW-0472">Membrane</keyword>
<feature type="transmembrane region" description="Helical" evidence="7">
    <location>
        <begin position="28"/>
        <end position="47"/>
    </location>
</feature>
<feature type="transmembrane region" description="Helical" evidence="7">
    <location>
        <begin position="177"/>
        <end position="196"/>
    </location>
</feature>
<dbReference type="EMBL" id="JBHSTP010000001">
    <property type="protein sequence ID" value="MFC6355698.1"/>
    <property type="molecule type" value="Genomic_DNA"/>
</dbReference>
<dbReference type="SUPFAM" id="SSF103481">
    <property type="entry name" value="Multidrug resistance efflux transporter EmrE"/>
    <property type="match status" value="2"/>
</dbReference>
<feature type="transmembrane region" description="Helical" evidence="7">
    <location>
        <begin position="146"/>
        <end position="165"/>
    </location>
</feature>
<accession>A0ABW1VD69</accession>
<feature type="transmembrane region" description="Helical" evidence="7">
    <location>
        <begin position="83"/>
        <end position="104"/>
    </location>
</feature>
<dbReference type="InterPro" id="IPR037185">
    <property type="entry name" value="EmrE-like"/>
</dbReference>
<dbReference type="PANTHER" id="PTHR42920:SF5">
    <property type="entry name" value="EAMA DOMAIN-CONTAINING PROTEIN"/>
    <property type="match status" value="1"/>
</dbReference>
<feature type="transmembrane region" description="Helical" evidence="7">
    <location>
        <begin position="208"/>
        <end position="227"/>
    </location>
</feature>
<comment type="subcellular location">
    <subcellularLocation>
        <location evidence="1">Cell membrane</location>
        <topology evidence="1">Multi-pass membrane protein</topology>
    </subcellularLocation>
</comment>
<feature type="transmembrane region" description="Helical" evidence="7">
    <location>
        <begin position="265"/>
        <end position="282"/>
    </location>
</feature>
<feature type="domain" description="EamA" evidence="8">
    <location>
        <begin position="4"/>
        <end position="131"/>
    </location>
</feature>
<evidence type="ECO:0000256" key="4">
    <source>
        <dbReference type="ARBA" id="ARBA00022692"/>
    </source>
</evidence>
<dbReference type="RefSeq" id="WP_386728862.1">
    <property type="nucleotide sequence ID" value="NZ_JBHSTP010000001.1"/>
</dbReference>
<dbReference type="InterPro" id="IPR051258">
    <property type="entry name" value="Diverse_Substrate_Transporter"/>
</dbReference>